<feature type="domain" description="HTH tetR-type" evidence="3">
    <location>
        <begin position="12"/>
        <end position="72"/>
    </location>
</feature>
<sequence length="213" mass="23216">MPTGARRKHNAPERRRQLTDAAIELLGSDGVHGVSHPKVDERAQVPAGSTSFYFRTRKALLHAVATRLTSLDVADFALMTELAGSQSTQFTGTAGLARIVMHVNTEPWLTRARARCELMLLASRDPELAAKLNESSDRLYALAREVVTQWHPAENPPDSALIEDQALAALTFINGVMMTFVAGQPVVESADHLDQLIQGVITGVALTKREPSR</sequence>
<dbReference type="Proteomes" id="UP000245060">
    <property type="component" value="Unassembled WGS sequence"/>
</dbReference>
<dbReference type="RefSeq" id="WP_108921890.1">
    <property type="nucleotide sequence ID" value="NZ_BFCH01000017.1"/>
</dbReference>
<dbReference type="PANTHER" id="PTHR30055:SF226">
    <property type="entry name" value="HTH-TYPE TRANSCRIPTIONAL REGULATOR PKSA"/>
    <property type="match status" value="1"/>
</dbReference>
<evidence type="ECO:0000256" key="2">
    <source>
        <dbReference type="PROSITE-ProRule" id="PRU00335"/>
    </source>
</evidence>
<reference evidence="6" key="2">
    <citation type="submission" date="2018-04" db="EMBL/GenBank/DDBJ databases">
        <title>Draft genome sequence of Mycobacterium montefiorense isolated from Japanese black salamander.</title>
        <authorList>
            <person name="Fukano H."/>
            <person name="Yoshida M."/>
            <person name="Shimizu A."/>
            <person name="Iwao H."/>
            <person name="Kurata O."/>
            <person name="Katayama Y."/>
            <person name="Omatsu T."/>
            <person name="Mizutani T."/>
            <person name="Wada S."/>
            <person name="Hoshino Y."/>
        </authorList>
    </citation>
    <scope>NUCLEOTIDE SEQUENCE [LARGE SCALE GENOMIC DNA]</scope>
    <source>
        <strain evidence="6">BS</strain>
    </source>
</reference>
<comment type="caution">
    <text evidence="5">The sequence shown here is derived from an EMBL/GenBank/DDBJ whole genome shotgun (WGS) entry which is preliminary data.</text>
</comment>
<accession>A0AA37PNU4</accession>
<name>A0AA37PNU4_9MYCO</name>
<dbReference type="Gene3D" id="1.10.357.10">
    <property type="entry name" value="Tetracycline Repressor, domain 2"/>
    <property type="match status" value="1"/>
</dbReference>
<feature type="DNA-binding region" description="H-T-H motif" evidence="2">
    <location>
        <begin position="35"/>
        <end position="54"/>
    </location>
</feature>
<dbReference type="InterPro" id="IPR050109">
    <property type="entry name" value="HTH-type_TetR-like_transc_reg"/>
</dbReference>
<keyword evidence="6" id="KW-1185">Reference proteome</keyword>
<evidence type="ECO:0000313" key="7">
    <source>
        <dbReference type="Proteomes" id="UP001139505"/>
    </source>
</evidence>
<dbReference type="Proteomes" id="UP001139505">
    <property type="component" value="Unassembled WGS sequence"/>
</dbReference>
<evidence type="ECO:0000259" key="3">
    <source>
        <dbReference type="PROSITE" id="PS50977"/>
    </source>
</evidence>
<dbReference type="EMBL" id="BQYH01000021">
    <property type="protein sequence ID" value="GKU73319.1"/>
    <property type="molecule type" value="Genomic_DNA"/>
</dbReference>
<dbReference type="Pfam" id="PF17940">
    <property type="entry name" value="TetR_C_31"/>
    <property type="match status" value="1"/>
</dbReference>
<dbReference type="EMBL" id="BFCH01000017">
    <property type="protein sequence ID" value="GBG37741.1"/>
    <property type="molecule type" value="Genomic_DNA"/>
</dbReference>
<dbReference type="GO" id="GO:0000976">
    <property type="term" value="F:transcription cis-regulatory region binding"/>
    <property type="evidence" value="ECO:0007669"/>
    <property type="project" value="TreeGrafter"/>
</dbReference>
<dbReference type="Pfam" id="PF00440">
    <property type="entry name" value="TetR_N"/>
    <property type="match status" value="1"/>
</dbReference>
<reference evidence="4" key="1">
    <citation type="journal article" date="2018" name="Genome Announc.">
        <title>Draft Genome Sequence of Mycobacterium montefiorense Isolated from Japanese Black Salamander (Hynobius nigrescens).</title>
        <authorList>
            <person name="Fukano H."/>
            <person name="Yoshida M."/>
            <person name="Shimizu A."/>
            <person name="Iwao H."/>
            <person name="Katayama Y."/>
            <person name="Omatsu T."/>
            <person name="Mizutani T."/>
            <person name="Kurata O."/>
            <person name="Wada S."/>
            <person name="Hoshino Y."/>
        </authorList>
    </citation>
    <scope>NUCLEOTIDE SEQUENCE</scope>
    <source>
        <strain evidence="4">BS</strain>
    </source>
</reference>
<evidence type="ECO:0000313" key="4">
    <source>
        <dbReference type="EMBL" id="GBG37741.1"/>
    </source>
</evidence>
<dbReference type="SUPFAM" id="SSF46689">
    <property type="entry name" value="Homeodomain-like"/>
    <property type="match status" value="1"/>
</dbReference>
<keyword evidence="1 2" id="KW-0238">DNA-binding</keyword>
<gene>
    <name evidence="4" type="ORF">MmonteBS_21130</name>
    <name evidence="5" type="ORF">NJB18185_30900</name>
</gene>
<proteinExistence type="predicted"/>
<dbReference type="GO" id="GO:0003700">
    <property type="term" value="F:DNA-binding transcription factor activity"/>
    <property type="evidence" value="ECO:0007669"/>
    <property type="project" value="TreeGrafter"/>
</dbReference>
<dbReference type="InterPro" id="IPR041583">
    <property type="entry name" value="TetR_C_31"/>
</dbReference>
<dbReference type="PANTHER" id="PTHR30055">
    <property type="entry name" value="HTH-TYPE TRANSCRIPTIONAL REGULATOR RUTR"/>
    <property type="match status" value="1"/>
</dbReference>
<dbReference type="PROSITE" id="PS50977">
    <property type="entry name" value="HTH_TETR_2"/>
    <property type="match status" value="1"/>
</dbReference>
<organism evidence="5 7">
    <name type="scientific">Mycobacterium montefiorense</name>
    <dbReference type="NCBI Taxonomy" id="154654"/>
    <lineage>
        <taxon>Bacteria</taxon>
        <taxon>Bacillati</taxon>
        <taxon>Actinomycetota</taxon>
        <taxon>Actinomycetes</taxon>
        <taxon>Mycobacteriales</taxon>
        <taxon>Mycobacteriaceae</taxon>
        <taxon>Mycobacterium</taxon>
        <taxon>Mycobacterium simiae complex</taxon>
    </lineage>
</organism>
<protein>
    <submittedName>
        <fullName evidence="5">TetR family transcriptional regulator</fullName>
    </submittedName>
</protein>
<evidence type="ECO:0000313" key="6">
    <source>
        <dbReference type="Proteomes" id="UP000245060"/>
    </source>
</evidence>
<reference evidence="5" key="3">
    <citation type="journal article" date="2022" name="Microbiol. Resour. Announc.">
        <title>Draft Genome Sequences of Eight Mycobacterium montefiorense Strains Isolated from Salamanders in Captivity.</title>
        <authorList>
            <person name="Komine T."/>
            <person name="Ihara H."/>
            <person name="Fukano H."/>
            <person name="Hoshino Y."/>
            <person name="Kurata O."/>
            <person name="Wada S."/>
        </authorList>
    </citation>
    <scope>NUCLEOTIDE SEQUENCE</scope>
    <source>
        <strain evidence="5">NJB18185</strain>
    </source>
</reference>
<evidence type="ECO:0000313" key="5">
    <source>
        <dbReference type="EMBL" id="GKU73319.1"/>
    </source>
</evidence>
<dbReference type="AlphaFoldDB" id="A0AA37PNU4"/>
<dbReference type="InterPro" id="IPR009057">
    <property type="entry name" value="Homeodomain-like_sf"/>
</dbReference>
<evidence type="ECO:0000256" key="1">
    <source>
        <dbReference type="ARBA" id="ARBA00023125"/>
    </source>
</evidence>
<reference evidence="5" key="4">
    <citation type="submission" date="2022-04" db="EMBL/GenBank/DDBJ databases">
        <authorList>
            <person name="Komine T."/>
            <person name="Fukano H."/>
            <person name="Wada S."/>
        </authorList>
    </citation>
    <scope>NUCLEOTIDE SEQUENCE</scope>
    <source>
        <strain evidence="5">NJB18185</strain>
    </source>
</reference>
<dbReference type="InterPro" id="IPR001647">
    <property type="entry name" value="HTH_TetR"/>
</dbReference>